<keyword evidence="1" id="KW-1133">Transmembrane helix</keyword>
<evidence type="ECO:0000313" key="5">
    <source>
        <dbReference type="Proteomes" id="UP000431913"/>
    </source>
</evidence>
<evidence type="ECO:0000313" key="2">
    <source>
        <dbReference type="EMBL" id="KUE75582.1"/>
    </source>
</evidence>
<name>A0A0W7TP39_9FIRM</name>
<dbReference type="Proteomes" id="UP000053433">
    <property type="component" value="Unassembled WGS sequence"/>
</dbReference>
<evidence type="ECO:0000256" key="1">
    <source>
        <dbReference type="SAM" id="Phobius"/>
    </source>
</evidence>
<evidence type="ECO:0000313" key="3">
    <source>
        <dbReference type="EMBL" id="MST91617.1"/>
    </source>
</evidence>
<dbReference type="EMBL" id="LMUA01000019">
    <property type="protein sequence ID" value="KUE75582.1"/>
    <property type="molecule type" value="Genomic_DNA"/>
</dbReference>
<proteinExistence type="predicted"/>
<dbReference type="AlphaFoldDB" id="A0A0W7TP39"/>
<reference evidence="3 5" key="2">
    <citation type="submission" date="2019-08" db="EMBL/GenBank/DDBJ databases">
        <title>In-depth cultivation of the pig gut microbiome towards novel bacterial diversity and tailored functional studies.</title>
        <authorList>
            <person name="Wylensek D."/>
            <person name="Hitch T.C.A."/>
            <person name="Clavel T."/>
        </authorList>
    </citation>
    <scope>NUCLEOTIDE SEQUENCE [LARGE SCALE GENOMIC DNA]</scope>
    <source>
        <strain evidence="3 5">WCA3-601-WT-6J</strain>
    </source>
</reference>
<comment type="caution">
    <text evidence="2">The sequence shown here is derived from an EMBL/GenBank/DDBJ whole genome shotgun (WGS) entry which is preliminary data.</text>
</comment>
<accession>A0A0W7TP39</accession>
<organism evidence="2 4">
    <name type="scientific">Ruthenibacterium lactatiformans</name>
    <dbReference type="NCBI Taxonomy" id="1550024"/>
    <lineage>
        <taxon>Bacteria</taxon>
        <taxon>Bacillati</taxon>
        <taxon>Bacillota</taxon>
        <taxon>Clostridia</taxon>
        <taxon>Eubacteriales</taxon>
        <taxon>Oscillospiraceae</taxon>
        <taxon>Ruthenibacterium</taxon>
    </lineage>
</organism>
<reference evidence="2 4" key="1">
    <citation type="submission" date="2015-10" db="EMBL/GenBank/DDBJ databases">
        <title>A novel member of the family Ruminococcaceae isolated from human faeces.</title>
        <authorList>
            <person name="Shkoporov A.N."/>
            <person name="Chaplin A.V."/>
            <person name="Motuzova O.V."/>
            <person name="Kafarskaia L.I."/>
            <person name="Efimov B.A."/>
        </authorList>
    </citation>
    <scope>NUCLEOTIDE SEQUENCE [LARGE SCALE GENOMIC DNA]</scope>
    <source>
        <strain evidence="2 4">668</strain>
    </source>
</reference>
<dbReference type="Proteomes" id="UP000431913">
    <property type="component" value="Unassembled WGS sequence"/>
</dbReference>
<feature type="transmembrane region" description="Helical" evidence="1">
    <location>
        <begin position="20"/>
        <end position="41"/>
    </location>
</feature>
<dbReference type="RefSeq" id="WP_055080227.1">
    <property type="nucleotide sequence ID" value="NZ_DBEXHX010000073.1"/>
</dbReference>
<protein>
    <submittedName>
        <fullName evidence="2">Uncharacterized protein</fullName>
    </submittedName>
</protein>
<dbReference type="EMBL" id="VUNJ01000005">
    <property type="protein sequence ID" value="MST91617.1"/>
    <property type="molecule type" value="Genomic_DNA"/>
</dbReference>
<sequence length="104" mass="11782">MGRQSMPVRHNSRNWLRRSLYGLLIVFLAVLIAAVCIFSVVNANGLQTAVDRRTKAYVSDVTFQMAQNIDAQLANVMQTLEMLTDSLVRIDGAEHRMDFLKQRA</sequence>
<gene>
    <name evidence="2" type="ORF">ASJ35_13160</name>
    <name evidence="3" type="ORF">FYJ76_06630</name>
</gene>
<evidence type="ECO:0000313" key="4">
    <source>
        <dbReference type="Proteomes" id="UP000053433"/>
    </source>
</evidence>
<keyword evidence="1" id="KW-0472">Membrane</keyword>
<keyword evidence="1" id="KW-0812">Transmembrane</keyword>